<comment type="subcellular location">
    <subcellularLocation>
        <location evidence="1 7 8">Cytoplasm</location>
    </subcellularLocation>
</comment>
<gene>
    <name evidence="7" type="primary">murD</name>
    <name evidence="11" type="ORF">DM558_09375</name>
</gene>
<feature type="domain" description="Mur ligase central" evidence="10">
    <location>
        <begin position="112"/>
        <end position="287"/>
    </location>
</feature>
<dbReference type="UniPathway" id="UPA00219"/>
<dbReference type="InterPro" id="IPR036615">
    <property type="entry name" value="Mur_ligase_C_dom_sf"/>
</dbReference>
<keyword evidence="6 7" id="KW-0067">ATP-binding</keyword>
<dbReference type="Pfam" id="PF02875">
    <property type="entry name" value="Mur_ligase_C"/>
    <property type="match status" value="1"/>
</dbReference>
<keyword evidence="5 7" id="KW-0547">Nucleotide-binding</keyword>
<dbReference type="InterPro" id="IPR005762">
    <property type="entry name" value="MurD"/>
</dbReference>
<protein>
    <recommendedName>
        <fullName evidence="7 8">UDP-N-acetylmuramoylalanine--D-glutamate ligase</fullName>
        <ecNumber evidence="7 8">6.3.2.9</ecNumber>
    </recommendedName>
    <alternativeName>
        <fullName evidence="7">D-glutamic acid-adding enzyme</fullName>
    </alternativeName>
    <alternativeName>
        <fullName evidence="7">UDP-N-acetylmuramoyl-L-alanyl-D-glutamate synthetase</fullName>
    </alternativeName>
</protein>
<reference evidence="12" key="1">
    <citation type="submission" date="2018-06" db="EMBL/GenBank/DDBJ databases">
        <title>Complete genome of Pseudomonas insecticola strain QZS01.</title>
        <authorList>
            <person name="Wang J."/>
            <person name="Su Q."/>
        </authorList>
    </citation>
    <scope>NUCLEOTIDE SEQUENCE [LARGE SCALE GENOMIC DNA]</scope>
    <source>
        <strain evidence="12">QZS01</strain>
    </source>
</reference>
<dbReference type="GO" id="GO:0071555">
    <property type="term" value="P:cell wall organization"/>
    <property type="evidence" value="ECO:0007669"/>
    <property type="project" value="UniProtKB-KW"/>
</dbReference>
<dbReference type="HAMAP" id="MF_00639">
    <property type="entry name" value="MurD"/>
    <property type="match status" value="1"/>
</dbReference>
<keyword evidence="4 7" id="KW-0436">Ligase</keyword>
<dbReference type="RefSeq" id="WP_127163699.1">
    <property type="nucleotide sequence ID" value="NZ_CP029822.1"/>
</dbReference>
<evidence type="ECO:0000256" key="4">
    <source>
        <dbReference type="ARBA" id="ARBA00022598"/>
    </source>
</evidence>
<evidence type="ECO:0000256" key="5">
    <source>
        <dbReference type="ARBA" id="ARBA00022741"/>
    </source>
</evidence>
<dbReference type="InterPro" id="IPR013221">
    <property type="entry name" value="Mur_ligase_cen"/>
</dbReference>
<comment type="catalytic activity">
    <reaction evidence="7 8">
        <text>UDP-N-acetyl-alpha-D-muramoyl-L-alanine + D-glutamate + ATP = UDP-N-acetyl-alpha-D-muramoyl-L-alanyl-D-glutamate + ADP + phosphate + H(+)</text>
        <dbReference type="Rhea" id="RHEA:16429"/>
        <dbReference type="ChEBI" id="CHEBI:15378"/>
        <dbReference type="ChEBI" id="CHEBI:29986"/>
        <dbReference type="ChEBI" id="CHEBI:30616"/>
        <dbReference type="ChEBI" id="CHEBI:43474"/>
        <dbReference type="ChEBI" id="CHEBI:83898"/>
        <dbReference type="ChEBI" id="CHEBI:83900"/>
        <dbReference type="ChEBI" id="CHEBI:456216"/>
        <dbReference type="EC" id="6.3.2.9"/>
    </reaction>
</comment>
<dbReference type="Pfam" id="PF21799">
    <property type="entry name" value="MurD-like_N"/>
    <property type="match status" value="1"/>
</dbReference>
<dbReference type="PANTHER" id="PTHR43692:SF1">
    <property type="entry name" value="UDP-N-ACETYLMURAMOYLALANINE--D-GLUTAMATE LIGASE"/>
    <property type="match status" value="1"/>
</dbReference>
<dbReference type="KEGG" id="emo:DM558_09375"/>
<evidence type="ECO:0000313" key="12">
    <source>
        <dbReference type="Proteomes" id="UP000273143"/>
    </source>
</evidence>
<keyword evidence="12" id="KW-1185">Reference proteome</keyword>
<comment type="function">
    <text evidence="7 8">Cell wall formation. Catalyzes the addition of glutamate to the nucleotide precursor UDP-N-acetylmuramoyl-L-alanine (UMA).</text>
</comment>
<name>A0A3S9XEV7_9GAMM</name>
<dbReference type="GO" id="GO:0051301">
    <property type="term" value="P:cell division"/>
    <property type="evidence" value="ECO:0007669"/>
    <property type="project" value="UniProtKB-KW"/>
</dbReference>
<feature type="domain" description="Mur ligase C-terminal" evidence="9">
    <location>
        <begin position="310"/>
        <end position="426"/>
    </location>
</feature>
<dbReference type="GO" id="GO:0005524">
    <property type="term" value="F:ATP binding"/>
    <property type="evidence" value="ECO:0007669"/>
    <property type="project" value="UniProtKB-UniRule"/>
</dbReference>
<accession>A0A3S9XEV7</accession>
<keyword evidence="7 8" id="KW-0133">Cell shape</keyword>
<evidence type="ECO:0000256" key="2">
    <source>
        <dbReference type="ARBA" id="ARBA00004752"/>
    </source>
</evidence>
<dbReference type="GO" id="GO:0009252">
    <property type="term" value="P:peptidoglycan biosynthetic process"/>
    <property type="evidence" value="ECO:0007669"/>
    <property type="project" value="UniProtKB-UniRule"/>
</dbReference>
<dbReference type="NCBIfam" id="TIGR01087">
    <property type="entry name" value="murD"/>
    <property type="match status" value="1"/>
</dbReference>
<dbReference type="EC" id="6.3.2.9" evidence="7 8"/>
<dbReference type="AlphaFoldDB" id="A0A3S9XEV7"/>
<evidence type="ECO:0000256" key="8">
    <source>
        <dbReference type="RuleBase" id="RU003664"/>
    </source>
</evidence>
<sequence length="451" mass="48858">MITANDFYIVVGLGKSGMSLVRYLASQRASFAVVDTRSNPPELARLKCEYPELEVRCGNLDVNFLCRAKILFVSPGLDLKTPALQEASRRGVVLSGDIDLFSQVVKAPIVAITGSNGKSTVTTLVGEMAKAVGKKVAVGGNLGEAALNLLSDDVELYVLELSSFQLESCQHLNAEVATLLNISEDHMDRYAGIKEYIEAKQRIFIGAKHCVINVDDHYSSPLEWSGSPTECYSFSVKPQADDFLGFKLMSLHGETWIAFNNQPLLPIEKMKIKGLHNYANAMAALALGHAAGLSFEHMISALLDFKGLEHRCEWVANIDDVDYYNDSKATNVGASLAAIDGLGGDITGKLILIAGGDGKGADFSSLKGPIGKFCRAVVLMGRDAKLIEQVLPSTVQRIYVDSIEQAVKESALLAQKNDAVLLAPACASWDMFNGFEERGRFFKDAVRGLLL</sequence>
<feature type="binding site" evidence="7">
    <location>
        <begin position="114"/>
        <end position="120"/>
    </location>
    <ligand>
        <name>ATP</name>
        <dbReference type="ChEBI" id="CHEBI:30616"/>
    </ligand>
</feature>
<proteinExistence type="inferred from homology"/>
<dbReference type="GO" id="GO:0008764">
    <property type="term" value="F:UDP-N-acetylmuramoylalanine-D-glutamate ligase activity"/>
    <property type="evidence" value="ECO:0007669"/>
    <property type="project" value="UniProtKB-UniRule"/>
</dbReference>
<dbReference type="InterPro" id="IPR004101">
    <property type="entry name" value="Mur_ligase_C"/>
</dbReference>
<keyword evidence="7 8" id="KW-0961">Cell wall biogenesis/degradation</keyword>
<organism evidence="11 12">
    <name type="scientific">Entomomonas moraniae</name>
    <dbReference type="NCBI Taxonomy" id="2213226"/>
    <lineage>
        <taxon>Bacteria</taxon>
        <taxon>Pseudomonadati</taxon>
        <taxon>Pseudomonadota</taxon>
        <taxon>Gammaproteobacteria</taxon>
        <taxon>Pseudomonadales</taxon>
        <taxon>Pseudomonadaceae</taxon>
        <taxon>Entomomonas</taxon>
    </lineage>
</organism>
<dbReference type="SUPFAM" id="SSF53244">
    <property type="entry name" value="MurD-like peptide ligases, peptide-binding domain"/>
    <property type="match status" value="1"/>
</dbReference>
<evidence type="ECO:0000259" key="10">
    <source>
        <dbReference type="Pfam" id="PF08245"/>
    </source>
</evidence>
<keyword evidence="7 8" id="KW-0132">Cell division</keyword>
<dbReference type="SUPFAM" id="SSF53623">
    <property type="entry name" value="MurD-like peptide ligases, catalytic domain"/>
    <property type="match status" value="1"/>
</dbReference>
<keyword evidence="7 8" id="KW-0131">Cell cycle</keyword>
<dbReference type="Gene3D" id="3.40.1190.10">
    <property type="entry name" value="Mur-like, catalytic domain"/>
    <property type="match status" value="1"/>
</dbReference>
<dbReference type="PANTHER" id="PTHR43692">
    <property type="entry name" value="UDP-N-ACETYLMURAMOYLALANINE--D-GLUTAMATE LIGASE"/>
    <property type="match status" value="1"/>
</dbReference>
<evidence type="ECO:0000256" key="3">
    <source>
        <dbReference type="ARBA" id="ARBA00022490"/>
    </source>
</evidence>
<evidence type="ECO:0000259" key="9">
    <source>
        <dbReference type="Pfam" id="PF02875"/>
    </source>
</evidence>
<dbReference type="Proteomes" id="UP000273143">
    <property type="component" value="Chromosome"/>
</dbReference>
<comment type="pathway">
    <text evidence="2 7 8">Cell wall biogenesis; peptidoglycan biosynthesis.</text>
</comment>
<dbReference type="Gene3D" id="3.90.190.20">
    <property type="entry name" value="Mur ligase, C-terminal domain"/>
    <property type="match status" value="1"/>
</dbReference>
<dbReference type="Gene3D" id="3.40.50.720">
    <property type="entry name" value="NAD(P)-binding Rossmann-like Domain"/>
    <property type="match status" value="1"/>
</dbReference>
<keyword evidence="3 7" id="KW-0963">Cytoplasm</keyword>
<dbReference type="GO" id="GO:0008360">
    <property type="term" value="P:regulation of cell shape"/>
    <property type="evidence" value="ECO:0007669"/>
    <property type="project" value="UniProtKB-KW"/>
</dbReference>
<evidence type="ECO:0000256" key="7">
    <source>
        <dbReference type="HAMAP-Rule" id="MF_00639"/>
    </source>
</evidence>
<dbReference type="EMBL" id="CP029822">
    <property type="protein sequence ID" value="AZS50977.1"/>
    <property type="molecule type" value="Genomic_DNA"/>
</dbReference>
<comment type="similarity">
    <text evidence="7">Belongs to the MurCDEF family.</text>
</comment>
<dbReference type="InterPro" id="IPR036565">
    <property type="entry name" value="Mur-like_cat_sf"/>
</dbReference>
<dbReference type="GO" id="GO:0005737">
    <property type="term" value="C:cytoplasm"/>
    <property type="evidence" value="ECO:0007669"/>
    <property type="project" value="UniProtKB-SubCell"/>
</dbReference>
<dbReference type="SUPFAM" id="SSF51984">
    <property type="entry name" value="MurCD N-terminal domain"/>
    <property type="match status" value="1"/>
</dbReference>
<evidence type="ECO:0000313" key="11">
    <source>
        <dbReference type="EMBL" id="AZS50977.1"/>
    </source>
</evidence>
<keyword evidence="7 8" id="KW-0573">Peptidoglycan synthesis</keyword>
<evidence type="ECO:0000256" key="6">
    <source>
        <dbReference type="ARBA" id="ARBA00022840"/>
    </source>
</evidence>
<dbReference type="Pfam" id="PF08245">
    <property type="entry name" value="Mur_ligase_M"/>
    <property type="match status" value="1"/>
</dbReference>
<evidence type="ECO:0000256" key="1">
    <source>
        <dbReference type="ARBA" id="ARBA00004496"/>
    </source>
</evidence>